<dbReference type="EMBL" id="JALIEB010000048">
    <property type="protein sequence ID" value="MCV3274433.1"/>
    <property type="molecule type" value="Genomic_DNA"/>
</dbReference>
<reference evidence="2 3" key="1">
    <citation type="submission" date="2022-04" db="EMBL/GenBank/DDBJ databases">
        <title>Roseobacter sp. WL0113 is a bacterium isolated from neritic sediment.</title>
        <authorList>
            <person name="Wang L."/>
            <person name="He W."/>
            <person name="Zhang D.-F."/>
        </authorList>
    </citation>
    <scope>NUCLEOTIDE SEQUENCE [LARGE SCALE GENOMIC DNA]</scope>
    <source>
        <strain evidence="2 3">WL0113</strain>
    </source>
</reference>
<dbReference type="Proteomes" id="UP001208690">
    <property type="component" value="Unassembled WGS sequence"/>
</dbReference>
<gene>
    <name evidence="2" type="ORF">MUB52_23650</name>
</gene>
<evidence type="ECO:0008006" key="4">
    <source>
        <dbReference type="Google" id="ProtNLM"/>
    </source>
</evidence>
<evidence type="ECO:0000313" key="3">
    <source>
        <dbReference type="Proteomes" id="UP001208690"/>
    </source>
</evidence>
<protein>
    <recommendedName>
        <fullName evidence="4">VPLPA-CTERM sorting domain-containing protein</fullName>
    </recommendedName>
</protein>
<feature type="transmembrane region" description="Helical" evidence="1">
    <location>
        <begin position="96"/>
        <end position="115"/>
    </location>
</feature>
<proteinExistence type="predicted"/>
<keyword evidence="1" id="KW-0472">Membrane</keyword>
<keyword evidence="1" id="KW-0812">Transmembrane</keyword>
<sequence length="122" mass="13224">MVHILPVSIDPRCLLFVLSSRGQIEVDYSSPNYSIIGFVQNLPTEFLLSGALIEFETLDRSALGQQASSIQSIVRFDFNGANNTTYEVVRPISAPIPFPASGLVLMSGLGVGLIIRGAKRRS</sequence>
<name>A0ABT3BM38_9RHOB</name>
<accession>A0ABT3BM38</accession>
<evidence type="ECO:0000313" key="2">
    <source>
        <dbReference type="EMBL" id="MCV3274433.1"/>
    </source>
</evidence>
<keyword evidence="3" id="KW-1185">Reference proteome</keyword>
<organism evidence="2 3">
    <name type="scientific">Roseobacter sinensis</name>
    <dbReference type="NCBI Taxonomy" id="2931391"/>
    <lineage>
        <taxon>Bacteria</taxon>
        <taxon>Pseudomonadati</taxon>
        <taxon>Pseudomonadota</taxon>
        <taxon>Alphaproteobacteria</taxon>
        <taxon>Rhodobacterales</taxon>
        <taxon>Roseobacteraceae</taxon>
        <taxon>Roseobacter</taxon>
    </lineage>
</organism>
<dbReference type="RefSeq" id="WP_263846637.1">
    <property type="nucleotide sequence ID" value="NZ_JALIEB010000048.1"/>
</dbReference>
<comment type="caution">
    <text evidence="2">The sequence shown here is derived from an EMBL/GenBank/DDBJ whole genome shotgun (WGS) entry which is preliminary data.</text>
</comment>
<keyword evidence="1" id="KW-1133">Transmembrane helix</keyword>
<evidence type="ECO:0000256" key="1">
    <source>
        <dbReference type="SAM" id="Phobius"/>
    </source>
</evidence>